<dbReference type="AlphaFoldDB" id="A0A9X6SSK7"/>
<dbReference type="EMBL" id="NVMX01000228">
    <property type="protein sequence ID" value="PDZ94254.1"/>
    <property type="molecule type" value="Genomic_DNA"/>
</dbReference>
<accession>A0A9X6SSK7</accession>
<evidence type="ECO:0000313" key="2">
    <source>
        <dbReference type="Proteomes" id="UP000219922"/>
    </source>
</evidence>
<evidence type="ECO:0000313" key="1">
    <source>
        <dbReference type="EMBL" id="PDZ94254.1"/>
    </source>
</evidence>
<comment type="caution">
    <text evidence="1">The sequence shown here is derived from an EMBL/GenBank/DDBJ whole genome shotgun (WGS) entry which is preliminary data.</text>
</comment>
<reference evidence="1 2" key="1">
    <citation type="submission" date="2017-09" db="EMBL/GenBank/DDBJ databases">
        <title>Large-scale bioinformatics analysis of Bacillus genomes uncovers conserved roles of natural products in bacterial physiology.</title>
        <authorList>
            <consortium name="Agbiome Team Llc"/>
            <person name="Bleich R.M."/>
            <person name="Grubbs K.J."/>
            <person name="Santa Maria K.C."/>
            <person name="Allen S.E."/>
            <person name="Farag S."/>
            <person name="Shank E.A."/>
            <person name="Bowers A."/>
        </authorList>
    </citation>
    <scope>NUCLEOTIDE SEQUENCE [LARGE SCALE GENOMIC DNA]</scope>
    <source>
        <strain evidence="1 2">AFS092789</strain>
    </source>
</reference>
<proteinExistence type="predicted"/>
<name>A0A9X6SSK7_BACCE</name>
<protein>
    <submittedName>
        <fullName evidence="1">Uncharacterized protein</fullName>
    </submittedName>
</protein>
<dbReference type="Proteomes" id="UP000219922">
    <property type="component" value="Unassembled WGS sequence"/>
</dbReference>
<dbReference type="RefSeq" id="WP_098007163.1">
    <property type="nucleotide sequence ID" value="NZ_NVMX01000228.1"/>
</dbReference>
<organism evidence="1 2">
    <name type="scientific">Bacillus cereus</name>
    <dbReference type="NCBI Taxonomy" id="1396"/>
    <lineage>
        <taxon>Bacteria</taxon>
        <taxon>Bacillati</taxon>
        <taxon>Bacillota</taxon>
        <taxon>Bacilli</taxon>
        <taxon>Bacillales</taxon>
        <taxon>Bacillaceae</taxon>
        <taxon>Bacillus</taxon>
        <taxon>Bacillus cereus group</taxon>
    </lineage>
</organism>
<sequence length="122" mass="14367">METRFTPLTKIEFTVIRDYYVSNDHVQGIYFLLYDESTKELATIFLKREDITNEVNWNKKGFFKKDLYSLVVEKGRGKENKVIIEQGSLNIRKKNAFGDIVDKKKPAERTTFYLAPSIFKPF</sequence>
<gene>
    <name evidence="1" type="ORF">CON36_34775</name>
</gene>